<evidence type="ECO:0000313" key="3">
    <source>
        <dbReference type="EMBL" id="KAK9672346.1"/>
    </source>
</evidence>
<evidence type="ECO:0000256" key="2">
    <source>
        <dbReference type="SAM" id="Phobius"/>
    </source>
</evidence>
<evidence type="ECO:0000256" key="1">
    <source>
        <dbReference type="ARBA" id="ARBA00008821"/>
    </source>
</evidence>
<keyword evidence="2" id="KW-0812">Transmembrane</keyword>
<gene>
    <name evidence="3" type="ORF">RND81_12G094800</name>
</gene>
<evidence type="ECO:0000313" key="4">
    <source>
        <dbReference type="Proteomes" id="UP001443914"/>
    </source>
</evidence>
<sequence length="110" mass="12541">MSLYSISQTAASCEALRRPPCFLNFERFPIIIYIAIIWFYAIILTTVGAYRHSTVNTQTSCRTDMANLISTPPWGLELCWMVFLEHAVDVQFPFLESSLEQSNNTSVDLI</sequence>
<comment type="caution">
    <text evidence="3">The sequence shown here is derived from an EMBL/GenBank/DDBJ whole genome shotgun (WGS) entry which is preliminary data.</text>
</comment>
<dbReference type="PANTHER" id="PTHR11119">
    <property type="entry name" value="XANTHINE-URACIL / VITAMIN C PERMEASE FAMILY MEMBER"/>
    <property type="match status" value="1"/>
</dbReference>
<organism evidence="3 4">
    <name type="scientific">Saponaria officinalis</name>
    <name type="common">Common soapwort</name>
    <name type="synonym">Lychnis saponaria</name>
    <dbReference type="NCBI Taxonomy" id="3572"/>
    <lineage>
        <taxon>Eukaryota</taxon>
        <taxon>Viridiplantae</taxon>
        <taxon>Streptophyta</taxon>
        <taxon>Embryophyta</taxon>
        <taxon>Tracheophyta</taxon>
        <taxon>Spermatophyta</taxon>
        <taxon>Magnoliopsida</taxon>
        <taxon>eudicotyledons</taxon>
        <taxon>Gunneridae</taxon>
        <taxon>Pentapetalae</taxon>
        <taxon>Caryophyllales</taxon>
        <taxon>Caryophyllaceae</taxon>
        <taxon>Caryophylleae</taxon>
        <taxon>Saponaria</taxon>
    </lineage>
</organism>
<protein>
    <submittedName>
        <fullName evidence="3">Uncharacterized protein</fullName>
    </submittedName>
</protein>
<dbReference type="AlphaFoldDB" id="A0AAW1H8H1"/>
<keyword evidence="4" id="KW-1185">Reference proteome</keyword>
<accession>A0AAW1H8H1</accession>
<reference evidence="3" key="1">
    <citation type="submission" date="2024-03" db="EMBL/GenBank/DDBJ databases">
        <title>WGS assembly of Saponaria officinalis var. Norfolk2.</title>
        <authorList>
            <person name="Jenkins J."/>
            <person name="Shu S."/>
            <person name="Grimwood J."/>
            <person name="Barry K."/>
            <person name="Goodstein D."/>
            <person name="Schmutz J."/>
            <person name="Leebens-Mack J."/>
            <person name="Osbourn A."/>
        </authorList>
    </citation>
    <scope>NUCLEOTIDE SEQUENCE [LARGE SCALE GENOMIC DNA]</scope>
    <source>
        <strain evidence="3">JIC</strain>
    </source>
</reference>
<feature type="transmembrane region" description="Helical" evidence="2">
    <location>
        <begin position="30"/>
        <end position="50"/>
    </location>
</feature>
<dbReference type="Proteomes" id="UP001443914">
    <property type="component" value="Unassembled WGS sequence"/>
</dbReference>
<name>A0AAW1H8H1_SAPOF</name>
<proteinExistence type="inferred from homology"/>
<comment type="similarity">
    <text evidence="1">Belongs to the nucleobase:cation symporter-2 (NCS2) (TC 2.A.40) family.</text>
</comment>
<dbReference type="EMBL" id="JBDFQZ010000012">
    <property type="protein sequence ID" value="KAK9672346.1"/>
    <property type="molecule type" value="Genomic_DNA"/>
</dbReference>
<keyword evidence="2" id="KW-1133">Transmembrane helix</keyword>
<keyword evidence="2" id="KW-0472">Membrane</keyword>